<gene>
    <name evidence="2" type="ORF">CWO92_08280</name>
</gene>
<evidence type="ECO:0000313" key="2">
    <source>
        <dbReference type="EMBL" id="PKR85696.1"/>
    </source>
</evidence>
<protein>
    <recommendedName>
        <fullName evidence="4">YxeA family protein</fullName>
    </recommendedName>
</protein>
<evidence type="ECO:0000256" key="1">
    <source>
        <dbReference type="SAM" id="Phobius"/>
    </source>
</evidence>
<sequence length="119" mass="14034">MKKWLFATLVVIIMGVGVFFLIGKENRDRFNPFIKEKDVYVLVNKEGKPDPDFEHRYMFLLDGVDESEKVEEIKVTSSVKNFPKNSYLKVHVKGKYVFEYEIVTEKDVPEKARETLKNR</sequence>
<dbReference type="AlphaFoldDB" id="A0A2N3LM65"/>
<keyword evidence="1" id="KW-0472">Membrane</keyword>
<dbReference type="InterPro" id="IPR006542">
    <property type="entry name" value="DUF1093"/>
</dbReference>
<evidence type="ECO:0000313" key="3">
    <source>
        <dbReference type="Proteomes" id="UP000233440"/>
    </source>
</evidence>
<feature type="transmembrane region" description="Helical" evidence="1">
    <location>
        <begin position="6"/>
        <end position="23"/>
    </location>
</feature>
<comment type="caution">
    <text evidence="2">The sequence shown here is derived from an EMBL/GenBank/DDBJ whole genome shotgun (WGS) entry which is preliminary data.</text>
</comment>
<dbReference type="Proteomes" id="UP000233440">
    <property type="component" value="Unassembled WGS sequence"/>
</dbReference>
<accession>A0A2N3LM65</accession>
<dbReference type="RefSeq" id="WP_101353745.1">
    <property type="nucleotide sequence ID" value="NZ_PIQO01000004.1"/>
</dbReference>
<keyword evidence="3" id="KW-1185">Reference proteome</keyword>
<proteinExistence type="predicted"/>
<evidence type="ECO:0008006" key="4">
    <source>
        <dbReference type="Google" id="ProtNLM"/>
    </source>
</evidence>
<name>A0A2N3LM65_9BACI</name>
<dbReference type="OrthoDB" id="2622687at2"/>
<keyword evidence="1" id="KW-0812">Transmembrane</keyword>
<reference evidence="2 3" key="1">
    <citation type="submission" date="2017-11" db="EMBL/GenBank/DDBJ databases">
        <title>Bacillus camelliae sp. nov., isolated from pu'er tea.</title>
        <authorList>
            <person name="Niu L."/>
        </authorList>
    </citation>
    <scope>NUCLEOTIDE SEQUENCE [LARGE SCALE GENOMIC DNA]</scope>
    <source>
        <strain evidence="2 3">7578-1</strain>
    </source>
</reference>
<dbReference type="InterPro" id="IPR036166">
    <property type="entry name" value="YxeA-like_sf"/>
</dbReference>
<dbReference type="Gene3D" id="2.40.50.480">
    <property type="match status" value="1"/>
</dbReference>
<organism evidence="2 3">
    <name type="scientific">Heyndrickxia camelliae</name>
    <dbReference type="NCBI Taxonomy" id="1707093"/>
    <lineage>
        <taxon>Bacteria</taxon>
        <taxon>Bacillati</taxon>
        <taxon>Bacillota</taxon>
        <taxon>Bacilli</taxon>
        <taxon>Bacillales</taxon>
        <taxon>Bacillaceae</taxon>
        <taxon>Heyndrickxia</taxon>
    </lineage>
</organism>
<dbReference type="EMBL" id="PIQO01000004">
    <property type="protein sequence ID" value="PKR85696.1"/>
    <property type="molecule type" value="Genomic_DNA"/>
</dbReference>
<dbReference type="SUPFAM" id="SSF159121">
    <property type="entry name" value="BC4932-like"/>
    <property type="match status" value="1"/>
</dbReference>
<dbReference type="NCBIfam" id="TIGR01655">
    <property type="entry name" value="yxeA_fam"/>
    <property type="match status" value="1"/>
</dbReference>
<keyword evidence="1" id="KW-1133">Transmembrane helix</keyword>
<dbReference type="Pfam" id="PF06486">
    <property type="entry name" value="DUF1093"/>
    <property type="match status" value="1"/>
</dbReference>
<dbReference type="PANTHER" id="PTHR36433">
    <property type="entry name" value="HYPOTHETICAL CYTOSOLIC PROTEIN"/>
    <property type="match status" value="1"/>
</dbReference>